<dbReference type="EMBL" id="CM029048">
    <property type="protein sequence ID" value="KAG2578433.1"/>
    <property type="molecule type" value="Genomic_DNA"/>
</dbReference>
<protein>
    <submittedName>
        <fullName evidence="1">Uncharacterized protein</fullName>
    </submittedName>
</protein>
<proteinExistence type="predicted"/>
<evidence type="ECO:0000313" key="2">
    <source>
        <dbReference type="Proteomes" id="UP000823388"/>
    </source>
</evidence>
<gene>
    <name evidence="1" type="ORF">PVAP13_6NG215406</name>
</gene>
<name>A0A8T0R065_PANVG</name>
<comment type="caution">
    <text evidence="1">The sequence shown here is derived from an EMBL/GenBank/DDBJ whole genome shotgun (WGS) entry which is preliminary data.</text>
</comment>
<reference evidence="1" key="1">
    <citation type="submission" date="2020-05" db="EMBL/GenBank/DDBJ databases">
        <title>WGS assembly of Panicum virgatum.</title>
        <authorList>
            <person name="Lovell J.T."/>
            <person name="Jenkins J."/>
            <person name="Shu S."/>
            <person name="Juenger T.E."/>
            <person name="Schmutz J."/>
        </authorList>
    </citation>
    <scope>NUCLEOTIDE SEQUENCE</scope>
    <source>
        <strain evidence="1">AP13</strain>
    </source>
</reference>
<dbReference type="Proteomes" id="UP000823388">
    <property type="component" value="Chromosome 6N"/>
</dbReference>
<keyword evidence="2" id="KW-1185">Reference proteome</keyword>
<sequence length="57" mass="6745">MEGTCKWSMRNILKHHRVMVPNCGVVNNLNYPTRQLHNHSAQIAELFWITCLLIKRQ</sequence>
<accession>A0A8T0R065</accession>
<organism evidence="1 2">
    <name type="scientific">Panicum virgatum</name>
    <name type="common">Blackwell switchgrass</name>
    <dbReference type="NCBI Taxonomy" id="38727"/>
    <lineage>
        <taxon>Eukaryota</taxon>
        <taxon>Viridiplantae</taxon>
        <taxon>Streptophyta</taxon>
        <taxon>Embryophyta</taxon>
        <taxon>Tracheophyta</taxon>
        <taxon>Spermatophyta</taxon>
        <taxon>Magnoliopsida</taxon>
        <taxon>Liliopsida</taxon>
        <taxon>Poales</taxon>
        <taxon>Poaceae</taxon>
        <taxon>PACMAD clade</taxon>
        <taxon>Panicoideae</taxon>
        <taxon>Panicodae</taxon>
        <taxon>Paniceae</taxon>
        <taxon>Panicinae</taxon>
        <taxon>Panicum</taxon>
        <taxon>Panicum sect. Hiantes</taxon>
    </lineage>
</organism>
<dbReference type="AlphaFoldDB" id="A0A8T0R065"/>
<evidence type="ECO:0000313" key="1">
    <source>
        <dbReference type="EMBL" id="KAG2578433.1"/>
    </source>
</evidence>